<dbReference type="EMBL" id="QGMZ01000061">
    <property type="protein sequence ID" value="PWR69578.1"/>
    <property type="molecule type" value="Genomic_DNA"/>
</dbReference>
<dbReference type="PANTHER" id="PTHR30595">
    <property type="entry name" value="GLPR-RELATED TRANSCRIPTIONAL REPRESSOR"/>
    <property type="match status" value="1"/>
</dbReference>
<reference evidence="3 4" key="1">
    <citation type="submission" date="2018-05" db="EMBL/GenBank/DDBJ databases">
        <title>Draft genome of Methanospirillum stamsii Pt1.</title>
        <authorList>
            <person name="Dueholm M.S."/>
            <person name="Nielsen P.H."/>
            <person name="Bakmann L.F."/>
            <person name="Otzen D.E."/>
        </authorList>
    </citation>
    <scope>NUCLEOTIDE SEQUENCE [LARGE SCALE GENOMIC DNA]</scope>
    <source>
        <strain evidence="3 4">Pt1</strain>
    </source>
</reference>
<dbReference type="Proteomes" id="UP000245934">
    <property type="component" value="Unassembled WGS sequence"/>
</dbReference>
<evidence type="ECO:0000313" key="3">
    <source>
        <dbReference type="EMBL" id="PWR69578.1"/>
    </source>
</evidence>
<dbReference type="AlphaFoldDB" id="A0A2V2MZ19"/>
<feature type="domain" description="Schlafen AlbA-2" evidence="1">
    <location>
        <begin position="14"/>
        <end position="117"/>
    </location>
</feature>
<dbReference type="Pfam" id="PF04326">
    <property type="entry name" value="SLFN_AlbA_2"/>
    <property type="match status" value="1"/>
</dbReference>
<dbReference type="OrthoDB" id="114576at2157"/>
<dbReference type="InterPro" id="IPR038461">
    <property type="entry name" value="Schlafen_AlbA_2_dom_sf"/>
</dbReference>
<keyword evidence="4" id="KW-1185">Reference proteome</keyword>
<dbReference type="PANTHER" id="PTHR30595:SF6">
    <property type="entry name" value="SCHLAFEN ALBA-2 DOMAIN-CONTAINING PROTEIN"/>
    <property type="match status" value="1"/>
</dbReference>
<evidence type="ECO:0000313" key="4">
    <source>
        <dbReference type="Proteomes" id="UP000245934"/>
    </source>
</evidence>
<dbReference type="InterPro" id="IPR038475">
    <property type="entry name" value="RecG_C_sf"/>
</dbReference>
<dbReference type="Gene3D" id="3.30.565.60">
    <property type="match status" value="1"/>
</dbReference>
<evidence type="ECO:0000259" key="2">
    <source>
        <dbReference type="Pfam" id="PF21247"/>
    </source>
</evidence>
<evidence type="ECO:0000259" key="1">
    <source>
        <dbReference type="Pfam" id="PF04326"/>
    </source>
</evidence>
<sequence>MNQSDLSILLQEGEGSMLEYKESLSSALARELVAFANTAGGKILLGVRDDGSVRGIKDTNDIRARIQDIARNCDPPVKILITHIDTVTIITVRESSEKPVQCSDGFFWRQGAVTQKLTREEIRTFFQKEGAIRFDLSISSKFKYPQDFDAGKFTNWLSKSGISSNGNREDILVNIEATERSGGKLLFRNAGILFFAKEPRRFFNQAYITCILFQGTTNVRILDRKDFAGGAVADIEDSLRFIERNTRLSYRIEGLKREEIPEYPMASLREAITNAVMHRDWFIEGANVFVQIFSDRIEIISPGGLPPGMQQTDLGHKSVRRNPIIADLYHRIGFIEKAGTGIERMREGARESGCPDPVFDADGFFTVTFTPIQPPDRHQDGTKKALRWHQDSTKIALRREKMDLLKICQIESNLGEILSLFGRTDRTKFRKHILQPLVEDGLLELTIPDRPTSKNQKYRITPAGKEVLHEYLSEITADKR</sequence>
<dbReference type="InterPro" id="IPR007421">
    <property type="entry name" value="Schlafen_AlbA_2_dom"/>
</dbReference>
<organism evidence="3 4">
    <name type="scientific">Methanospirillum stamsii</name>
    <dbReference type="NCBI Taxonomy" id="1277351"/>
    <lineage>
        <taxon>Archaea</taxon>
        <taxon>Methanobacteriati</taxon>
        <taxon>Methanobacteriota</taxon>
        <taxon>Stenosarchaea group</taxon>
        <taxon>Methanomicrobia</taxon>
        <taxon>Methanomicrobiales</taxon>
        <taxon>Methanospirillaceae</taxon>
        <taxon>Methanospirillum</taxon>
    </lineage>
</organism>
<feature type="domain" description="Filamentation induced by cAMP protein Fic-like C-terminal" evidence="2">
    <location>
        <begin position="404"/>
        <end position="461"/>
    </location>
</feature>
<proteinExistence type="predicted"/>
<dbReference type="Pfam" id="PF13749">
    <property type="entry name" value="HATPase_c_4"/>
    <property type="match status" value="1"/>
</dbReference>
<dbReference type="Gene3D" id="3.30.950.30">
    <property type="entry name" value="Schlafen, AAA domain"/>
    <property type="match status" value="1"/>
</dbReference>
<protein>
    <submittedName>
        <fullName evidence="3">Transcriptional regulator</fullName>
    </submittedName>
</protein>
<gene>
    <name evidence="3" type="ORF">DLD82_17545</name>
</gene>
<accession>A0A2V2MZ19</accession>
<dbReference type="Pfam" id="PF21247">
    <property type="entry name" value="Fic-like_C"/>
    <property type="match status" value="1"/>
</dbReference>
<dbReference type="RefSeq" id="WP_109942433.1">
    <property type="nucleotide sequence ID" value="NZ_CP176366.1"/>
</dbReference>
<name>A0A2V2MZ19_9EURY</name>
<dbReference type="GeneID" id="97608412"/>
<comment type="caution">
    <text evidence="3">The sequence shown here is derived from an EMBL/GenBank/DDBJ whole genome shotgun (WGS) entry which is preliminary data.</text>
</comment>
<dbReference type="InterPro" id="IPR049514">
    <property type="entry name" value="Fic-like_C"/>
</dbReference>